<keyword evidence="3 5" id="KW-0378">Hydrolase</keyword>
<evidence type="ECO:0000256" key="3">
    <source>
        <dbReference type="ARBA" id="ARBA00022801"/>
    </source>
</evidence>
<dbReference type="EMBL" id="CP002529">
    <property type="protein sequence ID" value="ADY01376.1"/>
    <property type="molecule type" value="Genomic_DNA"/>
</dbReference>
<gene>
    <name evidence="6" type="ordered locus">VMUT_1171</name>
</gene>
<accession>F0QYE3</accession>
<dbReference type="eggNOG" id="arCOG01700">
    <property type="taxonomic scope" value="Archaea"/>
</dbReference>
<reference evidence="6 7" key="1">
    <citation type="journal article" date="2011" name="J. Bacteriol.">
        <title>Complete genome sequence of 'Vulcanisaeta moutnovskia' strain 768-28, a novel member of the hyperthermophilic crenarchaeal genus vulcanisaeta.</title>
        <authorList>
            <person name="Gumerov V.M."/>
            <person name="Mardanov A.V."/>
            <person name="Beletsky A.V."/>
            <person name="Prokofeva M.I."/>
            <person name="Bonch-Osmolovskaya E.A."/>
            <person name="Ravin N.V."/>
            <person name="Skryabin K.G."/>
        </authorList>
    </citation>
    <scope>NUCLEOTIDE SEQUENCE [LARGE SCALE GENOMIC DNA]</scope>
    <source>
        <strain evidence="6 7">768-28</strain>
    </source>
</reference>
<dbReference type="GO" id="GO:0008783">
    <property type="term" value="F:agmatinase activity"/>
    <property type="evidence" value="ECO:0007669"/>
    <property type="project" value="TreeGrafter"/>
</dbReference>
<dbReference type="NCBIfam" id="TIGR01230">
    <property type="entry name" value="agmatinase"/>
    <property type="match status" value="1"/>
</dbReference>
<evidence type="ECO:0000256" key="2">
    <source>
        <dbReference type="ARBA" id="ARBA00022723"/>
    </source>
</evidence>
<feature type="binding site" evidence="4">
    <location>
        <position position="142"/>
    </location>
    <ligand>
        <name>Mn(2+)</name>
        <dbReference type="ChEBI" id="CHEBI:29035"/>
        <label>1</label>
    </ligand>
</feature>
<dbReference type="PROSITE" id="PS01053">
    <property type="entry name" value="ARGINASE_1"/>
    <property type="match status" value="1"/>
</dbReference>
<dbReference type="InterPro" id="IPR005925">
    <property type="entry name" value="Agmatinase-rel"/>
</dbReference>
<dbReference type="KEGG" id="vmo:VMUT_1171"/>
<sequence>MDALKSPRFAQPITFARLPLVRDLKGNGVLGAFVGVPFDGGATFYTGARLGPQFIRAESRLLRPYNMDLDVYPFIALRAVDYGDVDVIPTSVVRTLDRIEETIGSVIDQGATPFIAGGDHSITLGVLRAVGRRFKPLVLHFDSHFDYWDEYWGEKYTHGTWVRRAIEEGLIRGVIQVGIRGPQYDKSDLEYPRNSPVPIRVITMSEVDAKGINWLINELRNSLSGSVYVSFDIDSVDPAYAPGTGTREPGGFTSREALLIIRSLANINFELVGFDVVEVSPPLDTANITSLLAANITYQAMSIKARQVNKIAKG</sequence>
<dbReference type="Gene3D" id="3.40.800.10">
    <property type="entry name" value="Ureohydrolase domain"/>
    <property type="match status" value="1"/>
</dbReference>
<keyword evidence="2 4" id="KW-0479">Metal-binding</keyword>
<comment type="similarity">
    <text evidence="1">Belongs to the arginase family. Agmatinase subfamily.</text>
</comment>
<dbReference type="STRING" id="985053.VMUT_1171"/>
<evidence type="ECO:0000256" key="1">
    <source>
        <dbReference type="ARBA" id="ARBA00009227"/>
    </source>
</evidence>
<dbReference type="PROSITE" id="PS51409">
    <property type="entry name" value="ARGINASE_2"/>
    <property type="match status" value="1"/>
</dbReference>
<feature type="binding site" evidence="4">
    <location>
        <position position="144"/>
    </location>
    <ligand>
        <name>Mn(2+)</name>
        <dbReference type="ChEBI" id="CHEBI:29035"/>
        <label>1</label>
    </ligand>
</feature>
<dbReference type="SUPFAM" id="SSF52768">
    <property type="entry name" value="Arginase/deacetylase"/>
    <property type="match status" value="1"/>
</dbReference>
<dbReference type="PANTHER" id="PTHR11358:SF26">
    <property type="entry name" value="GUANIDINO ACID HYDROLASE, MITOCHONDRIAL"/>
    <property type="match status" value="1"/>
</dbReference>
<dbReference type="HOGENOM" id="CLU_039478_0_0_2"/>
<dbReference type="InterPro" id="IPR020855">
    <property type="entry name" value="Ureohydrolase_Mn_BS"/>
</dbReference>
<comment type="cofactor">
    <cofactor evidence="4">
        <name>Mn(2+)</name>
        <dbReference type="ChEBI" id="CHEBI:29035"/>
    </cofactor>
    <text evidence="4">Binds 2 manganese ions per subunit.</text>
</comment>
<protein>
    <submittedName>
        <fullName evidence="6">Agmatinase</fullName>
    </submittedName>
</protein>
<dbReference type="AlphaFoldDB" id="F0QYE3"/>
<name>F0QYE3_VULM7</name>
<dbReference type="InterPro" id="IPR023696">
    <property type="entry name" value="Ureohydrolase_dom_sf"/>
</dbReference>
<dbReference type="Proteomes" id="UP000007485">
    <property type="component" value="Chromosome"/>
</dbReference>
<evidence type="ECO:0000313" key="7">
    <source>
        <dbReference type="Proteomes" id="UP000007485"/>
    </source>
</evidence>
<dbReference type="GO" id="GO:0033389">
    <property type="term" value="P:putrescine biosynthetic process from arginine, via agmatine"/>
    <property type="evidence" value="ECO:0007669"/>
    <property type="project" value="TreeGrafter"/>
</dbReference>
<keyword evidence="4" id="KW-0464">Manganese</keyword>
<dbReference type="PIRSF" id="PIRSF036979">
    <property type="entry name" value="Arginase"/>
    <property type="match status" value="1"/>
</dbReference>
<feature type="binding site" evidence="4">
    <location>
        <position position="234"/>
    </location>
    <ligand>
        <name>Mn(2+)</name>
        <dbReference type="ChEBI" id="CHEBI:29035"/>
        <label>2</label>
    </ligand>
</feature>
<feature type="binding site" evidence="4">
    <location>
        <position position="120"/>
    </location>
    <ligand>
        <name>Mn(2+)</name>
        <dbReference type="ChEBI" id="CHEBI:29035"/>
        <label>1</label>
    </ligand>
</feature>
<evidence type="ECO:0000313" key="6">
    <source>
        <dbReference type="EMBL" id="ADY01376.1"/>
    </source>
</evidence>
<dbReference type="Pfam" id="PF00491">
    <property type="entry name" value="Arginase"/>
    <property type="match status" value="1"/>
</dbReference>
<feature type="binding site" evidence="4">
    <location>
        <position position="232"/>
    </location>
    <ligand>
        <name>Mn(2+)</name>
        <dbReference type="ChEBI" id="CHEBI:29035"/>
        <label>2</label>
    </ligand>
</feature>
<organism evidence="6 7">
    <name type="scientific">Vulcanisaeta moutnovskia (strain 768-28)</name>
    <dbReference type="NCBI Taxonomy" id="985053"/>
    <lineage>
        <taxon>Archaea</taxon>
        <taxon>Thermoproteota</taxon>
        <taxon>Thermoprotei</taxon>
        <taxon>Thermoproteales</taxon>
        <taxon>Thermoproteaceae</taxon>
        <taxon>Vulcanisaeta</taxon>
    </lineage>
</organism>
<feature type="binding site" evidence="4">
    <location>
        <position position="146"/>
    </location>
    <ligand>
        <name>Mn(2+)</name>
        <dbReference type="ChEBI" id="CHEBI:29035"/>
        <label>1</label>
    </ligand>
</feature>
<proteinExistence type="inferred from homology"/>
<evidence type="ECO:0000256" key="5">
    <source>
        <dbReference type="RuleBase" id="RU003684"/>
    </source>
</evidence>
<keyword evidence="7" id="KW-1185">Reference proteome</keyword>
<evidence type="ECO:0000256" key="4">
    <source>
        <dbReference type="PIRSR" id="PIRSR036979-1"/>
    </source>
</evidence>
<dbReference type="PANTHER" id="PTHR11358">
    <property type="entry name" value="ARGINASE/AGMATINASE"/>
    <property type="match status" value="1"/>
</dbReference>
<dbReference type="CDD" id="cd11592">
    <property type="entry name" value="Agmatinase_PAH"/>
    <property type="match status" value="1"/>
</dbReference>
<dbReference type="GO" id="GO:0046872">
    <property type="term" value="F:metal ion binding"/>
    <property type="evidence" value="ECO:0007669"/>
    <property type="project" value="UniProtKB-KW"/>
</dbReference>
<dbReference type="InterPro" id="IPR006035">
    <property type="entry name" value="Ureohydrolase"/>
</dbReference>